<evidence type="ECO:0000313" key="1">
    <source>
        <dbReference type="EMBL" id="QQC44170.1"/>
    </source>
</evidence>
<sequence length="171" mass="18287">MTTLPDSLITALPARERRSPGLALADGRWLAAAQAGLYVFPSPAAAEEGSGGSTGKNEPARFPWYDVARARWEADGQLFALEWVDPSRRPLTGKTEGDPAQFMRHASEYVNHSIVLHTQVEAPGGTTITAWVRRGEEGLFSVLTADGSLDAAGRRAADALETSVREAVGLD</sequence>
<dbReference type="Proteomes" id="UP000595220">
    <property type="component" value="Chromosome"/>
</dbReference>
<dbReference type="AlphaFoldDB" id="A0AAQ0BW57"/>
<dbReference type="EMBL" id="CP066065">
    <property type="protein sequence ID" value="QQC44170.1"/>
    <property type="molecule type" value="Genomic_DNA"/>
</dbReference>
<gene>
    <name evidence="1" type="ORF">I6H42_01750</name>
</gene>
<reference evidence="1 2" key="1">
    <citation type="submission" date="2020-12" db="EMBL/GenBank/DDBJ databases">
        <title>FDA dAtabase for Regulatory Grade micrObial Sequences (FDA-ARGOS): Supporting development and validation of Infectious Disease Dx tests.</title>
        <authorList>
            <person name="Sproer C."/>
            <person name="Gronow S."/>
            <person name="Severitt S."/>
            <person name="Schroder I."/>
            <person name="Tallon L."/>
            <person name="Sadzewicz L."/>
            <person name="Zhao X."/>
            <person name="Boylan J."/>
            <person name="Ott S."/>
            <person name="Bowen H."/>
            <person name="Vavikolanu K."/>
            <person name="Mehta A."/>
            <person name="Aluvathingal J."/>
            <person name="Nadendla S."/>
            <person name="Lowell S."/>
            <person name="Myers T."/>
            <person name="Yan Y."/>
            <person name="Sichtig H."/>
        </authorList>
    </citation>
    <scope>NUCLEOTIDE SEQUENCE [LARGE SCALE GENOMIC DNA]</scope>
    <source>
        <strain evidence="1 2">FDAARGOS_985</strain>
    </source>
</reference>
<dbReference type="RefSeq" id="WP_074632964.1">
    <property type="nucleotide sequence ID" value="NZ_CP066065.1"/>
</dbReference>
<keyword evidence="2" id="KW-1185">Reference proteome</keyword>
<proteinExistence type="predicted"/>
<evidence type="ECO:0000313" key="2">
    <source>
        <dbReference type="Proteomes" id="UP000595220"/>
    </source>
</evidence>
<name>A0AAQ0BW57_9ACTO</name>
<accession>A0AAQ0BW57</accession>
<protein>
    <submittedName>
        <fullName evidence="1">Uncharacterized protein</fullName>
    </submittedName>
</protein>
<organism evidence="1 2">
    <name type="scientific">Schaalia meyeri</name>
    <dbReference type="NCBI Taxonomy" id="52773"/>
    <lineage>
        <taxon>Bacteria</taxon>
        <taxon>Bacillati</taxon>
        <taxon>Actinomycetota</taxon>
        <taxon>Actinomycetes</taxon>
        <taxon>Actinomycetales</taxon>
        <taxon>Actinomycetaceae</taxon>
        <taxon>Schaalia</taxon>
    </lineage>
</organism>